<comment type="similarity">
    <text evidence="1">Belongs to the ANT/ATPSC lysine N-methyltransferase family.</text>
</comment>
<evidence type="ECO:0000256" key="3">
    <source>
        <dbReference type="ARBA" id="ARBA00022679"/>
    </source>
</evidence>
<evidence type="ECO:0000256" key="4">
    <source>
        <dbReference type="ARBA" id="ARBA00022691"/>
    </source>
</evidence>
<feature type="compositionally biased region" description="Polar residues" evidence="5">
    <location>
        <begin position="1"/>
        <end position="10"/>
    </location>
</feature>
<dbReference type="PANTHER" id="PTHR13610:SF20">
    <property type="entry name" value="METHYLTRANSFERASE DOMAIN-CONTAINING PROTEIN"/>
    <property type="match status" value="1"/>
</dbReference>
<name>A0A7S0FK52_9STRA</name>
<dbReference type="GO" id="GO:0016279">
    <property type="term" value="F:protein-lysine N-methyltransferase activity"/>
    <property type="evidence" value="ECO:0007669"/>
    <property type="project" value="InterPro"/>
</dbReference>
<evidence type="ECO:0000256" key="1">
    <source>
        <dbReference type="ARBA" id="ARBA00010633"/>
    </source>
</evidence>
<gene>
    <name evidence="6" type="ORF">MPOL1434_LOCUS4007</name>
</gene>
<keyword evidence="3" id="KW-0808">Transferase</keyword>
<protein>
    <recommendedName>
        <fullName evidence="7">Methyltransferase domain-containing protein</fullName>
    </recommendedName>
</protein>
<dbReference type="InterPro" id="IPR026170">
    <property type="entry name" value="FAM173A/B"/>
</dbReference>
<sequence>MAHNNNVTSTSRDDNRLAPFNPTHESSIDVAIDLLQLQSADILFDLGCGDGRMIIRAASRVDGLRCVGIELDESLVARGRDMAIAISSAHKAALADRIEILNGDVLADLNRLGQPAPATEDISGEQRSNHELALLDDATAVFVYLLPQGLKKVKLLLEEAAKRRRREQTNGAGIGAVDNEMKQPALKVASYMFSIPGWNPVQVDRSGKGSCPIYLYHL</sequence>
<accession>A0A7S0FK52</accession>
<dbReference type="Gene3D" id="3.40.50.150">
    <property type="entry name" value="Vaccinia Virus protein VP39"/>
    <property type="match status" value="1"/>
</dbReference>
<evidence type="ECO:0008006" key="7">
    <source>
        <dbReference type="Google" id="ProtNLM"/>
    </source>
</evidence>
<keyword evidence="4" id="KW-0949">S-adenosyl-L-methionine</keyword>
<evidence type="ECO:0000256" key="2">
    <source>
        <dbReference type="ARBA" id="ARBA00022603"/>
    </source>
</evidence>
<evidence type="ECO:0000313" key="6">
    <source>
        <dbReference type="EMBL" id="CAD8366616.1"/>
    </source>
</evidence>
<dbReference type="EMBL" id="HBEJ01006760">
    <property type="protein sequence ID" value="CAD8366616.1"/>
    <property type="molecule type" value="Transcribed_RNA"/>
</dbReference>
<dbReference type="GO" id="GO:1905706">
    <property type="term" value="P:regulation of mitochondrial ATP synthesis coupled proton transport"/>
    <property type="evidence" value="ECO:0007669"/>
    <property type="project" value="TreeGrafter"/>
</dbReference>
<evidence type="ECO:0000256" key="5">
    <source>
        <dbReference type="SAM" id="MobiDB-lite"/>
    </source>
</evidence>
<keyword evidence="2" id="KW-0489">Methyltransferase</keyword>
<organism evidence="6">
    <name type="scientific">Minutocellus polymorphus</name>
    <dbReference type="NCBI Taxonomy" id="265543"/>
    <lineage>
        <taxon>Eukaryota</taxon>
        <taxon>Sar</taxon>
        <taxon>Stramenopiles</taxon>
        <taxon>Ochrophyta</taxon>
        <taxon>Bacillariophyta</taxon>
        <taxon>Mediophyceae</taxon>
        <taxon>Cymatosirophycidae</taxon>
        <taxon>Cymatosirales</taxon>
        <taxon>Cymatosiraceae</taxon>
        <taxon>Minutocellus</taxon>
    </lineage>
</organism>
<dbReference type="AlphaFoldDB" id="A0A7S0FK52"/>
<dbReference type="PANTHER" id="PTHR13610">
    <property type="entry name" value="METHYLTRANSFERASE DOMAIN-CONTAINING PROTEIN"/>
    <property type="match status" value="1"/>
</dbReference>
<proteinExistence type="inferred from homology"/>
<dbReference type="CDD" id="cd02440">
    <property type="entry name" value="AdoMet_MTases"/>
    <property type="match status" value="1"/>
</dbReference>
<reference evidence="6" key="1">
    <citation type="submission" date="2021-01" db="EMBL/GenBank/DDBJ databases">
        <authorList>
            <person name="Corre E."/>
            <person name="Pelletier E."/>
            <person name="Niang G."/>
            <person name="Scheremetjew M."/>
            <person name="Finn R."/>
            <person name="Kale V."/>
            <person name="Holt S."/>
            <person name="Cochrane G."/>
            <person name="Meng A."/>
            <person name="Brown T."/>
            <person name="Cohen L."/>
        </authorList>
    </citation>
    <scope>NUCLEOTIDE SEQUENCE</scope>
    <source>
        <strain evidence="6">CCMP3303</strain>
    </source>
</reference>
<dbReference type="SUPFAM" id="SSF53335">
    <property type="entry name" value="S-adenosyl-L-methionine-dependent methyltransferases"/>
    <property type="match status" value="1"/>
</dbReference>
<feature type="region of interest" description="Disordered" evidence="5">
    <location>
        <begin position="1"/>
        <end position="20"/>
    </location>
</feature>
<dbReference type="GO" id="GO:0005739">
    <property type="term" value="C:mitochondrion"/>
    <property type="evidence" value="ECO:0007669"/>
    <property type="project" value="TreeGrafter"/>
</dbReference>
<dbReference type="GO" id="GO:0032259">
    <property type="term" value="P:methylation"/>
    <property type="evidence" value="ECO:0007669"/>
    <property type="project" value="UniProtKB-KW"/>
</dbReference>
<dbReference type="InterPro" id="IPR029063">
    <property type="entry name" value="SAM-dependent_MTases_sf"/>
</dbReference>